<keyword evidence="5 6" id="KW-0472">Membrane</keyword>
<gene>
    <name evidence="8" type="ORF">PICMEDRAFT_72754</name>
</gene>
<evidence type="ECO:0000313" key="9">
    <source>
        <dbReference type="Proteomes" id="UP000094455"/>
    </source>
</evidence>
<keyword evidence="9" id="KW-1185">Reference proteome</keyword>
<dbReference type="GeneID" id="30180975"/>
<evidence type="ECO:0000256" key="2">
    <source>
        <dbReference type="ARBA" id="ARBA00008816"/>
    </source>
</evidence>
<dbReference type="GO" id="GO:0046839">
    <property type="term" value="P:phospholipid dephosphorylation"/>
    <property type="evidence" value="ECO:0007669"/>
    <property type="project" value="TreeGrafter"/>
</dbReference>
<organism evidence="8 9">
    <name type="scientific">Pichia membranifaciens NRRL Y-2026</name>
    <dbReference type="NCBI Taxonomy" id="763406"/>
    <lineage>
        <taxon>Eukaryota</taxon>
        <taxon>Fungi</taxon>
        <taxon>Dikarya</taxon>
        <taxon>Ascomycota</taxon>
        <taxon>Saccharomycotina</taxon>
        <taxon>Pichiomycetes</taxon>
        <taxon>Pichiales</taxon>
        <taxon>Pichiaceae</taxon>
        <taxon>Pichia</taxon>
    </lineage>
</organism>
<dbReference type="EMBL" id="KV454003">
    <property type="protein sequence ID" value="ODQ46711.1"/>
    <property type="molecule type" value="Genomic_DNA"/>
</dbReference>
<dbReference type="Gene3D" id="1.20.144.10">
    <property type="entry name" value="Phosphatidic acid phosphatase type 2/haloperoxidase"/>
    <property type="match status" value="1"/>
</dbReference>
<comment type="similarity">
    <text evidence="2">Belongs to the PA-phosphatase related phosphoesterase family.</text>
</comment>
<evidence type="ECO:0000256" key="5">
    <source>
        <dbReference type="ARBA" id="ARBA00023136"/>
    </source>
</evidence>
<dbReference type="GO" id="GO:0008195">
    <property type="term" value="F:phosphatidate phosphatase activity"/>
    <property type="evidence" value="ECO:0007669"/>
    <property type="project" value="TreeGrafter"/>
</dbReference>
<dbReference type="SUPFAM" id="SSF48317">
    <property type="entry name" value="Acid phosphatase/Vanadium-dependent haloperoxidase"/>
    <property type="match status" value="1"/>
</dbReference>
<dbReference type="InterPro" id="IPR043216">
    <property type="entry name" value="PAP-like"/>
</dbReference>
<dbReference type="Proteomes" id="UP000094455">
    <property type="component" value="Unassembled WGS sequence"/>
</dbReference>
<evidence type="ECO:0000256" key="6">
    <source>
        <dbReference type="SAM" id="Phobius"/>
    </source>
</evidence>
<evidence type="ECO:0000256" key="1">
    <source>
        <dbReference type="ARBA" id="ARBA00004141"/>
    </source>
</evidence>
<dbReference type="PANTHER" id="PTHR10165:SF192">
    <property type="entry name" value="PHOSPHATIDIC ACID PHOSPHATASE TYPE 2_HALOPEROXIDASE DOMAIN-CONTAINING PROTEIN"/>
    <property type="match status" value="1"/>
</dbReference>
<keyword evidence="3 6" id="KW-0812">Transmembrane</keyword>
<dbReference type="GO" id="GO:0006644">
    <property type="term" value="P:phospholipid metabolic process"/>
    <property type="evidence" value="ECO:0007669"/>
    <property type="project" value="InterPro"/>
</dbReference>
<feature type="transmembrane region" description="Helical" evidence="6">
    <location>
        <begin position="20"/>
        <end position="42"/>
    </location>
</feature>
<feature type="transmembrane region" description="Helical" evidence="6">
    <location>
        <begin position="72"/>
        <end position="95"/>
    </location>
</feature>
<evidence type="ECO:0000256" key="3">
    <source>
        <dbReference type="ARBA" id="ARBA00022692"/>
    </source>
</evidence>
<comment type="subcellular location">
    <subcellularLocation>
        <location evidence="1">Membrane</location>
        <topology evidence="1">Multi-pass membrane protein</topology>
    </subcellularLocation>
</comment>
<feature type="transmembrane region" description="Helical" evidence="6">
    <location>
        <begin position="208"/>
        <end position="228"/>
    </location>
</feature>
<proteinExistence type="inferred from homology"/>
<feature type="transmembrane region" description="Helical" evidence="6">
    <location>
        <begin position="107"/>
        <end position="128"/>
    </location>
</feature>
<dbReference type="InterPro" id="IPR036938">
    <property type="entry name" value="PAP2/HPO_sf"/>
</dbReference>
<keyword evidence="4 6" id="KW-1133">Transmembrane helix</keyword>
<dbReference type="Pfam" id="PF01569">
    <property type="entry name" value="PAP2"/>
    <property type="match status" value="1"/>
</dbReference>
<evidence type="ECO:0000259" key="7">
    <source>
        <dbReference type="SMART" id="SM00014"/>
    </source>
</evidence>
<protein>
    <recommendedName>
        <fullName evidence="7">Phosphatidic acid phosphatase type 2/haloperoxidase domain-containing protein</fullName>
    </recommendedName>
</protein>
<name>A0A1E3NKR2_9ASCO</name>
<reference evidence="8 9" key="1">
    <citation type="journal article" date="2016" name="Proc. Natl. Acad. Sci. U.S.A.">
        <title>Comparative genomics of biotechnologically important yeasts.</title>
        <authorList>
            <person name="Riley R."/>
            <person name="Haridas S."/>
            <person name="Wolfe K.H."/>
            <person name="Lopes M.R."/>
            <person name="Hittinger C.T."/>
            <person name="Goeker M."/>
            <person name="Salamov A.A."/>
            <person name="Wisecaver J.H."/>
            <person name="Long T.M."/>
            <person name="Calvey C.H."/>
            <person name="Aerts A.L."/>
            <person name="Barry K.W."/>
            <person name="Choi C."/>
            <person name="Clum A."/>
            <person name="Coughlan A.Y."/>
            <person name="Deshpande S."/>
            <person name="Douglass A.P."/>
            <person name="Hanson S.J."/>
            <person name="Klenk H.-P."/>
            <person name="LaButti K.M."/>
            <person name="Lapidus A."/>
            <person name="Lindquist E.A."/>
            <person name="Lipzen A.M."/>
            <person name="Meier-Kolthoff J.P."/>
            <person name="Ohm R.A."/>
            <person name="Otillar R.P."/>
            <person name="Pangilinan J.L."/>
            <person name="Peng Y."/>
            <person name="Rokas A."/>
            <person name="Rosa C.A."/>
            <person name="Scheuner C."/>
            <person name="Sibirny A.A."/>
            <person name="Slot J.C."/>
            <person name="Stielow J.B."/>
            <person name="Sun H."/>
            <person name="Kurtzman C.P."/>
            <person name="Blackwell M."/>
            <person name="Grigoriev I.V."/>
            <person name="Jeffries T.W."/>
        </authorList>
    </citation>
    <scope>NUCLEOTIDE SEQUENCE [LARGE SCALE GENOMIC DNA]</scope>
    <source>
        <strain evidence="8 9">NRRL Y-2026</strain>
    </source>
</reference>
<accession>A0A1E3NKR2</accession>
<dbReference type="GO" id="GO:0016020">
    <property type="term" value="C:membrane"/>
    <property type="evidence" value="ECO:0007669"/>
    <property type="project" value="UniProtKB-SubCell"/>
</dbReference>
<evidence type="ECO:0000256" key="4">
    <source>
        <dbReference type="ARBA" id="ARBA00022989"/>
    </source>
</evidence>
<dbReference type="SMART" id="SM00014">
    <property type="entry name" value="acidPPc"/>
    <property type="match status" value="1"/>
</dbReference>
<dbReference type="RefSeq" id="XP_019017824.1">
    <property type="nucleotide sequence ID" value="XM_019164288.1"/>
</dbReference>
<evidence type="ECO:0000313" key="8">
    <source>
        <dbReference type="EMBL" id="ODQ46711.1"/>
    </source>
</evidence>
<feature type="transmembrane region" description="Helical" evidence="6">
    <location>
        <begin position="240"/>
        <end position="259"/>
    </location>
</feature>
<dbReference type="OrthoDB" id="8907274at2759"/>
<dbReference type="STRING" id="763406.A0A1E3NKR2"/>
<feature type="domain" description="Phosphatidic acid phosphatase type 2/haloperoxidase" evidence="7">
    <location>
        <begin position="110"/>
        <end position="256"/>
    </location>
</feature>
<sequence>MIFKDTFYRVCNCQVSLFSFLSYLVDWLTYFIVLSAAVNWQLFAVTRYTDFSINDISIMHAYKAENETYAPVWYLLILILLIPLFIVVICCLWFLRNRNKKRMLWDMHAAILGSLGCCSSQLLLVVIIKNIAAVPRPDFLTRCQPDYSTIPVLGSLYNVDFCQNPDESLINDGFKSFPSGHSSTVFASQTFLVLFLIGKIKMSGSSYFSWKLVLSIMYPLIISCKVSFSRVSDHRHRVRDVLVGDLIGVCFGTLFYFIYFTNPFNGAPSLAFSPRKFEVDENSEGLFGLKISTYDIDSKEISYTESVDDGNNPAFPKSFSPLCYSTVPVKLKHTFNNRPNRPTSNPIGSLFYV</sequence>
<dbReference type="CDD" id="cd03390">
    <property type="entry name" value="PAP2_containing_1_like"/>
    <property type="match status" value="1"/>
</dbReference>
<dbReference type="InterPro" id="IPR000326">
    <property type="entry name" value="PAP2/HPO"/>
</dbReference>
<dbReference type="PANTHER" id="PTHR10165">
    <property type="entry name" value="LIPID PHOSPHATE PHOSPHATASE"/>
    <property type="match status" value="1"/>
</dbReference>
<dbReference type="AlphaFoldDB" id="A0A1E3NKR2"/>